<comment type="caution">
    <text evidence="11">The sequence shown here is derived from an EMBL/GenBank/DDBJ whole genome shotgun (WGS) entry which is preliminary data.</text>
</comment>
<feature type="transmembrane region" description="Helical" evidence="8">
    <location>
        <begin position="184"/>
        <end position="204"/>
    </location>
</feature>
<evidence type="ECO:0000259" key="10">
    <source>
        <dbReference type="PROSITE" id="PS50125"/>
    </source>
</evidence>
<dbReference type="VEuPathDB" id="AmoebaDB:FDP41_010077"/>
<dbReference type="InterPro" id="IPR029787">
    <property type="entry name" value="Nucleotide_cyclase"/>
</dbReference>
<evidence type="ECO:0000256" key="2">
    <source>
        <dbReference type="ARBA" id="ARBA00022692"/>
    </source>
</evidence>
<evidence type="ECO:0000256" key="8">
    <source>
        <dbReference type="SAM" id="Phobius"/>
    </source>
</evidence>
<evidence type="ECO:0000256" key="5">
    <source>
        <dbReference type="ARBA" id="ARBA00023136"/>
    </source>
</evidence>
<dbReference type="GO" id="GO:0016020">
    <property type="term" value="C:membrane"/>
    <property type="evidence" value="ECO:0007669"/>
    <property type="project" value="UniProtKB-SubCell"/>
</dbReference>
<feature type="transmembrane region" description="Helical" evidence="8">
    <location>
        <begin position="1046"/>
        <end position="1068"/>
    </location>
</feature>
<dbReference type="Gene3D" id="3.30.70.1230">
    <property type="entry name" value="Nucleotide cyclase"/>
    <property type="match status" value="1"/>
</dbReference>
<dbReference type="GO" id="GO:0035556">
    <property type="term" value="P:intracellular signal transduction"/>
    <property type="evidence" value="ECO:0007669"/>
    <property type="project" value="InterPro"/>
</dbReference>
<accession>A0A6A5BCL8</accession>
<keyword evidence="3" id="KW-0547">Nucleotide-binding</keyword>
<comment type="similarity">
    <text evidence="7">Belongs to the adenylyl cyclase class-4/guanylyl cyclase family.</text>
</comment>
<evidence type="ECO:0000256" key="4">
    <source>
        <dbReference type="ARBA" id="ARBA00022989"/>
    </source>
</evidence>
<dbReference type="PROSITE" id="PS00452">
    <property type="entry name" value="GUANYLATE_CYCLASE_1"/>
    <property type="match status" value="1"/>
</dbReference>
<feature type="transmembrane region" description="Helical" evidence="8">
    <location>
        <begin position="1252"/>
        <end position="1272"/>
    </location>
</feature>
<dbReference type="PROSITE" id="PS50125">
    <property type="entry name" value="GUANYLATE_CYCLASE_2"/>
    <property type="match status" value="1"/>
</dbReference>
<keyword evidence="4 8" id="KW-1133">Transmembrane helix</keyword>
<proteinExistence type="inferred from homology"/>
<dbReference type="CDD" id="cd07302">
    <property type="entry name" value="CHD"/>
    <property type="match status" value="1"/>
</dbReference>
<dbReference type="SUPFAM" id="SSF55785">
    <property type="entry name" value="PYP-like sensor domain (PAS domain)"/>
    <property type="match status" value="1"/>
</dbReference>
<dbReference type="InterPro" id="IPR057352">
    <property type="entry name" value="TPR_TmcB/C"/>
</dbReference>
<keyword evidence="5 8" id="KW-0472">Membrane</keyword>
<dbReference type="GO" id="GO:0016849">
    <property type="term" value="F:phosphorus-oxygen lyase activity"/>
    <property type="evidence" value="ECO:0007669"/>
    <property type="project" value="InterPro"/>
</dbReference>
<dbReference type="OrthoDB" id="548029at2759"/>
<sequence length="1731" mass="195434">MSDSEASSNKEREDISLGNPTFFKPVHQTTNNYNPAGPLSAYSFSAASSIHAGGTGLNSFGKKVLSKIQEVVASTLIVLVDSKSKQGWKSYLLILSLYIYAWIGSLVIGLEGEYNFGLYGAWIWRVFNYLVNFSMYSIPYEAAIALSSICILLSLSVLCLFLYTLRVYHKADRSIKSVQSLMRVLGIIIYFGHLVMTYLMTSFIDCNYSSSVTFDGFSDPQKVLNRFPYYMCFSSSNIALIVLNFLGIICLILSTILCSFVLGNSHIRSETPFIVDNSLFIGSVLVISEIQITLNAIIPNSLMFVKSIIHILLSFTLFIMLLYLLPYYRRFENSMIGGLCLGKTFICVFPLISFLVNSKNEWEMGLAFATSSFGMFFIGFLIGFLIVEIYTRVVYKLTRFTIMQEAIALFKDMEERKQIRNLELFLKFCMLSGNEGNDDTFGFSDKDMAICMIKSVSQHKRFQHKNLLVSSSLLCAYFWDMDRQVTFQKPPKSYCISSLEYSQTLLKRVKNEKMALLLSFMLKEKLKQIQDSLRREKGDSKDFSTLLDMSEMLNRLEKDTQTIVQCRKLVWKELMNDTVNENRVLEINRAASTLIIECEETFENLMKLFSEDKSVLRLYARFNEEVLFNTEKASELYQDAQSIEEEDSKRSHDKPSIVSLVKHSTGLLRASAGSMLLESITRNIGNRITPLSQTANNAGSVSNNIHLSSLKGGSKELVEDSNQLDLTEAGESPEMKKEAMYKSTIATAEGNLLPFFIILTFGTILGVLFLAKVVLALVTLNTATRDLNTIQKACAPSARSLAIISDLRVHQIVTSLFGTYTTFPVSLSSQGINNMSDYDKIYQERISLALTTFNNLQSIAMDGKLDSHMSIQYSNDSFLVYYPEIPHQNFYGQYLHPRPRNVSISTLTNSFLQHAVTLKSLKGDDFNRTLLTDFLLMYMWHNRDTLSKNFATFCDQISEVVNDTVTTYQRSFVYYCIASLITGCILCLGIASLQVYFSFKLRKIVKLFEKSIPKEAIGKIYHAIKANEQESNVNNGMWQNPMLRNAVLVILLTAIFLCCSIPILYITISTTNNANNIIENMQGSVRVAASAQITSLHIGEIYAFGILRPNTYAMNSDLLLSQEETQSYHEGIDTLTKTLESNWDRLIFGSAGSPSLVGKYLEIDALLKGRNCTQLNITSTTTCSGLNDLVHSFLLKSIEINEIYAAVQKDVTKVFDQFFTGVYQACNKLTDGMLNFMEVYVASVQRDDSQTWTIIIGVIGLVFLPIIINMYVRGTSKHFSEMQCLRMMLNYVKVENIDAKEPLRNYILFHQLEWIKQRKSSRREDDDKVRNVLNATVDGALLCNQEFEVDIYNPSAQRMFGKNMNEVVGLPLWNLFGQENKERIQTSLQHLKTNTGSIASGETLEIDCVRKNGTRFPAKLNISWTTFDGKAVFVCFIKDITTEKKQNSLLAEEKKTSENLLRNILPESVAKKLKNGETFIAEKLPDITCFFSDMVGFTKLSSSMNAHQVVKMLGDIVNGFDSLTDKYELEKIKTIGDAYFCVGGLHQASDHAERVLRFAIETFRVVRNYNQKMILEKFSTTGNDSTTLPTNNMNTTFMTPSNSTNNLIPSSISSSSIVSLNIDQIHQVDIRVGLNTGAVVAGVIGTKKFAYDLWGDTINVASRMESTSLPGRIQISRSTYERVHDLDLQFEERKIEVKGKGVMQSYLLSEKAHERAVLTTEEIEELLETNH</sequence>
<feature type="transmembrane region" description="Helical" evidence="8">
    <location>
        <begin position="142"/>
        <end position="163"/>
    </location>
</feature>
<evidence type="ECO:0000256" key="7">
    <source>
        <dbReference type="RuleBase" id="RU000405"/>
    </source>
</evidence>
<dbReference type="OMA" id="AQICIES"/>
<organism evidence="11 12">
    <name type="scientific">Naegleria fowleri</name>
    <name type="common">Brain eating amoeba</name>
    <dbReference type="NCBI Taxonomy" id="5763"/>
    <lineage>
        <taxon>Eukaryota</taxon>
        <taxon>Discoba</taxon>
        <taxon>Heterolobosea</taxon>
        <taxon>Tetramitia</taxon>
        <taxon>Eutetramitia</taxon>
        <taxon>Vahlkampfiidae</taxon>
        <taxon>Naegleria</taxon>
    </lineage>
</organism>
<dbReference type="RefSeq" id="XP_044556570.1">
    <property type="nucleotide sequence ID" value="XM_044700336.1"/>
</dbReference>
<protein>
    <recommendedName>
        <fullName evidence="13">Guanylate cyclase domain-containing protein</fullName>
    </recommendedName>
</protein>
<evidence type="ECO:0000313" key="11">
    <source>
        <dbReference type="EMBL" id="KAF0971854.1"/>
    </source>
</evidence>
<comment type="subcellular location">
    <subcellularLocation>
        <location evidence="1">Membrane</location>
    </subcellularLocation>
</comment>
<dbReference type="InterPro" id="IPR050401">
    <property type="entry name" value="Cyclic_nucleotide_synthase"/>
</dbReference>
<dbReference type="Proteomes" id="UP000444721">
    <property type="component" value="Unassembled WGS sequence"/>
</dbReference>
<feature type="transmembrane region" description="Helical" evidence="8">
    <location>
        <begin position="752"/>
        <end position="778"/>
    </location>
</feature>
<feature type="transmembrane region" description="Helical" evidence="8">
    <location>
        <begin position="304"/>
        <end position="324"/>
    </location>
</feature>
<dbReference type="EMBL" id="VFQX01000074">
    <property type="protein sequence ID" value="KAF0971854.1"/>
    <property type="molecule type" value="Genomic_DNA"/>
</dbReference>
<dbReference type="VEuPathDB" id="AmoebaDB:NF0061360"/>
<dbReference type="GO" id="GO:0000166">
    <property type="term" value="F:nucleotide binding"/>
    <property type="evidence" value="ECO:0007669"/>
    <property type="project" value="UniProtKB-KW"/>
</dbReference>
<dbReference type="SMART" id="SM00044">
    <property type="entry name" value="CYCc"/>
    <property type="match status" value="1"/>
</dbReference>
<dbReference type="PROSITE" id="PS50112">
    <property type="entry name" value="PAS"/>
    <property type="match status" value="1"/>
</dbReference>
<evidence type="ECO:0008006" key="13">
    <source>
        <dbReference type="Google" id="ProtNLM"/>
    </source>
</evidence>
<evidence type="ECO:0000259" key="9">
    <source>
        <dbReference type="PROSITE" id="PS50112"/>
    </source>
</evidence>
<dbReference type="VEuPathDB" id="AmoebaDB:NF0077080"/>
<keyword evidence="2 8" id="KW-0812">Transmembrane</keyword>
<name>A0A6A5BCL8_NAEFO</name>
<feature type="transmembrane region" description="Helical" evidence="8">
    <location>
        <begin position="972"/>
        <end position="997"/>
    </location>
</feature>
<evidence type="ECO:0000313" key="12">
    <source>
        <dbReference type="Proteomes" id="UP000444721"/>
    </source>
</evidence>
<feature type="transmembrane region" description="Helical" evidence="8">
    <location>
        <begin position="336"/>
        <end position="356"/>
    </location>
</feature>
<dbReference type="InterPro" id="IPR000014">
    <property type="entry name" value="PAS"/>
</dbReference>
<feature type="domain" description="PAS" evidence="9">
    <location>
        <begin position="1325"/>
        <end position="1395"/>
    </location>
</feature>
<feature type="transmembrane region" description="Helical" evidence="8">
    <location>
        <begin position="368"/>
        <end position="390"/>
    </location>
</feature>
<evidence type="ECO:0000256" key="3">
    <source>
        <dbReference type="ARBA" id="ARBA00022741"/>
    </source>
</evidence>
<evidence type="ECO:0000256" key="6">
    <source>
        <dbReference type="ARBA" id="ARBA00023239"/>
    </source>
</evidence>
<gene>
    <name evidence="11" type="ORF">FDP41_010077</name>
</gene>
<reference evidence="11 12" key="1">
    <citation type="journal article" date="2019" name="Sci. Rep.">
        <title>Nanopore sequencing improves the draft genome of the human pathogenic amoeba Naegleria fowleri.</title>
        <authorList>
            <person name="Liechti N."/>
            <person name="Schurch N."/>
            <person name="Bruggmann R."/>
            <person name="Wittwer M."/>
        </authorList>
    </citation>
    <scope>NUCLEOTIDE SEQUENCE [LARGE SCALE GENOMIC DNA]</scope>
    <source>
        <strain evidence="11 12">ATCC 30894</strain>
    </source>
</reference>
<dbReference type="InterPro" id="IPR001054">
    <property type="entry name" value="A/G_cyclase"/>
</dbReference>
<feature type="domain" description="Guanylate cyclase" evidence="10">
    <location>
        <begin position="1488"/>
        <end position="1665"/>
    </location>
</feature>
<evidence type="ECO:0000256" key="1">
    <source>
        <dbReference type="ARBA" id="ARBA00004370"/>
    </source>
</evidence>
<keyword evidence="12" id="KW-1185">Reference proteome</keyword>
<keyword evidence="6 7" id="KW-0456">Lyase</keyword>
<feature type="transmembrane region" description="Helical" evidence="8">
    <location>
        <begin position="238"/>
        <end position="262"/>
    </location>
</feature>
<dbReference type="NCBIfam" id="TIGR00229">
    <property type="entry name" value="sensory_box"/>
    <property type="match status" value="1"/>
</dbReference>
<dbReference type="Pfam" id="PF13426">
    <property type="entry name" value="PAS_9"/>
    <property type="match status" value="1"/>
</dbReference>
<feature type="transmembrane region" description="Helical" evidence="8">
    <location>
        <begin position="91"/>
        <end position="110"/>
    </location>
</feature>
<dbReference type="PANTHER" id="PTHR11920">
    <property type="entry name" value="GUANYLYL CYCLASE"/>
    <property type="match status" value="1"/>
</dbReference>
<dbReference type="SUPFAM" id="SSF55073">
    <property type="entry name" value="Nucleotide cyclase"/>
    <property type="match status" value="1"/>
</dbReference>
<dbReference type="VEuPathDB" id="AmoebaDB:NfTy_082390"/>
<dbReference type="InterPro" id="IPR018297">
    <property type="entry name" value="A/G_cyclase_CS"/>
</dbReference>
<dbReference type="GO" id="GO:0009190">
    <property type="term" value="P:cyclic nucleotide biosynthetic process"/>
    <property type="evidence" value="ECO:0007669"/>
    <property type="project" value="InterPro"/>
</dbReference>
<dbReference type="Gene3D" id="3.30.450.20">
    <property type="entry name" value="PAS domain"/>
    <property type="match status" value="1"/>
</dbReference>
<dbReference type="GeneID" id="68117292"/>
<dbReference type="Pfam" id="PF25474">
    <property type="entry name" value="TPR_TmcB"/>
    <property type="match status" value="1"/>
</dbReference>
<dbReference type="CDD" id="cd00130">
    <property type="entry name" value="PAS"/>
    <property type="match status" value="1"/>
</dbReference>
<dbReference type="Pfam" id="PF00211">
    <property type="entry name" value="Guanylate_cyc"/>
    <property type="match status" value="1"/>
</dbReference>
<dbReference type="InterPro" id="IPR035965">
    <property type="entry name" value="PAS-like_dom_sf"/>
</dbReference>
<dbReference type="PANTHER" id="PTHR11920:SF335">
    <property type="entry name" value="GUANYLATE CYCLASE"/>
    <property type="match status" value="1"/>
</dbReference>
<dbReference type="SMART" id="SM00091">
    <property type="entry name" value="PAS"/>
    <property type="match status" value="1"/>
</dbReference>